<evidence type="ECO:0000313" key="8">
    <source>
        <dbReference type="Proteomes" id="UP000007800"/>
    </source>
</evidence>
<dbReference type="OrthoDB" id="40134at2759"/>
<organism evidence="8">
    <name type="scientific">Perkinsus marinus (strain ATCC 50983 / TXsc)</name>
    <dbReference type="NCBI Taxonomy" id="423536"/>
    <lineage>
        <taxon>Eukaryota</taxon>
        <taxon>Sar</taxon>
        <taxon>Alveolata</taxon>
        <taxon>Perkinsozoa</taxon>
        <taxon>Perkinsea</taxon>
        <taxon>Perkinsida</taxon>
        <taxon>Perkinsidae</taxon>
        <taxon>Perkinsus</taxon>
    </lineage>
</organism>
<feature type="transmembrane region" description="Helical" evidence="5">
    <location>
        <begin position="152"/>
        <end position="174"/>
    </location>
</feature>
<feature type="transmembrane region" description="Helical" evidence="5">
    <location>
        <begin position="338"/>
        <end position="360"/>
    </location>
</feature>
<dbReference type="Gene3D" id="1.20.1740.10">
    <property type="entry name" value="Amino acid/polyamine transporter I"/>
    <property type="match status" value="1"/>
</dbReference>
<accession>C5LYR5</accession>
<evidence type="ECO:0000259" key="6">
    <source>
        <dbReference type="Pfam" id="PF01490"/>
    </source>
</evidence>
<feature type="transmembrane region" description="Helical" evidence="5">
    <location>
        <begin position="194"/>
        <end position="215"/>
    </location>
</feature>
<feature type="transmembrane region" description="Helical" evidence="5">
    <location>
        <begin position="12"/>
        <end position="34"/>
    </location>
</feature>
<dbReference type="GO" id="GO:0015179">
    <property type="term" value="F:L-amino acid transmembrane transporter activity"/>
    <property type="evidence" value="ECO:0007669"/>
    <property type="project" value="TreeGrafter"/>
</dbReference>
<keyword evidence="3 5" id="KW-1133">Transmembrane helix</keyword>
<dbReference type="Pfam" id="PF01490">
    <property type="entry name" value="Aa_trans"/>
    <property type="match status" value="1"/>
</dbReference>
<feature type="transmembrane region" description="Helical" evidence="5">
    <location>
        <begin position="94"/>
        <end position="116"/>
    </location>
</feature>
<dbReference type="RefSeq" id="XP_002765372.1">
    <property type="nucleotide sequence ID" value="XM_002765326.1"/>
</dbReference>
<proteinExistence type="predicted"/>
<dbReference type="InterPro" id="IPR013057">
    <property type="entry name" value="AA_transpt_TM"/>
</dbReference>
<evidence type="ECO:0000256" key="1">
    <source>
        <dbReference type="ARBA" id="ARBA00004141"/>
    </source>
</evidence>
<dbReference type="InParanoid" id="C5LYR5"/>
<dbReference type="GeneID" id="9040526"/>
<dbReference type="Proteomes" id="UP000007800">
    <property type="component" value="Unassembled WGS sequence"/>
</dbReference>
<feature type="transmembrane region" description="Helical" evidence="5">
    <location>
        <begin position="276"/>
        <end position="300"/>
    </location>
</feature>
<name>C5LYR5_PERM5</name>
<dbReference type="PANTHER" id="PTHR22950">
    <property type="entry name" value="AMINO ACID TRANSPORTER"/>
    <property type="match status" value="1"/>
</dbReference>
<evidence type="ECO:0000256" key="3">
    <source>
        <dbReference type="ARBA" id="ARBA00022989"/>
    </source>
</evidence>
<reference evidence="7 8" key="1">
    <citation type="submission" date="2008-07" db="EMBL/GenBank/DDBJ databases">
        <authorList>
            <person name="El-Sayed N."/>
            <person name="Caler E."/>
            <person name="Inman J."/>
            <person name="Amedeo P."/>
            <person name="Hass B."/>
            <person name="Wortman J."/>
        </authorList>
    </citation>
    <scope>NUCLEOTIDE SEQUENCE [LARGE SCALE GENOMIC DNA]</scope>
    <source>
        <strain evidence="8">ATCC 50983 / TXsc</strain>
    </source>
</reference>
<feature type="transmembrane region" description="Helical" evidence="5">
    <location>
        <begin position="40"/>
        <end position="61"/>
    </location>
</feature>
<feature type="domain" description="Amino acid transporter transmembrane" evidence="6">
    <location>
        <begin position="12"/>
        <end position="403"/>
    </location>
</feature>
<protein>
    <submittedName>
        <fullName evidence="7">Vesicular GABA transporter, putative</fullName>
    </submittedName>
</protein>
<evidence type="ECO:0000313" key="7">
    <source>
        <dbReference type="EMBL" id="EEQ98089.1"/>
    </source>
</evidence>
<dbReference type="GO" id="GO:0016020">
    <property type="term" value="C:membrane"/>
    <property type="evidence" value="ECO:0007669"/>
    <property type="project" value="UniProtKB-SubCell"/>
</dbReference>
<keyword evidence="4 5" id="KW-0472">Membrane</keyword>
<dbReference type="OMA" id="MACACIL"/>
<gene>
    <name evidence="7" type="ORF">Pmar_PMAR002371</name>
</gene>
<evidence type="ECO:0000256" key="5">
    <source>
        <dbReference type="SAM" id="Phobius"/>
    </source>
</evidence>
<feature type="transmembrane region" description="Helical" evidence="5">
    <location>
        <begin position="227"/>
        <end position="250"/>
    </location>
</feature>
<sequence>MGLGSGSAVSNKLSIFGATANLVMTSIGVGILGLPQVMEQAGWIGGYILLAIAALASLWMAKHLTDACVRYSKNGEYPSYQQLGELTYGGWGRAAVIISTDVFMLGLCVILLVLFADNTMRMWSVMNQTDWILIYAGLMLPFVCIRSMKMISWLSMIGVFSVLATVIVIVIAGFSRLVEYIGSIDYSLFSFNQLGSAIGTLMTSFGLTAMIPSVMNNMEKPDRVGTSLYGAFAIIFSVYICLTVAGYGGFGNSIAQYGDIVTAISGTSSPLNSQGYAIIICILILCASHFLALFCPVAIDCEKLIPSKAPRFTAYVVRTGLVGICAFFATVIPGVTDMISLLGSVCGMPNVMLLPLLFYWKACLIDVAGVKGIYQGRLLQFAGEIFIIALSLFTFGYGMYGSISSMMESR</sequence>
<comment type="subcellular location">
    <subcellularLocation>
        <location evidence="1">Membrane</location>
        <topology evidence="1">Multi-pass membrane protein</topology>
    </subcellularLocation>
</comment>
<evidence type="ECO:0000256" key="2">
    <source>
        <dbReference type="ARBA" id="ARBA00022692"/>
    </source>
</evidence>
<dbReference type="AlphaFoldDB" id="C5LYR5"/>
<feature type="transmembrane region" description="Helical" evidence="5">
    <location>
        <begin position="381"/>
        <end position="400"/>
    </location>
</feature>
<keyword evidence="2 5" id="KW-0812">Transmembrane</keyword>
<evidence type="ECO:0000256" key="4">
    <source>
        <dbReference type="ARBA" id="ARBA00023136"/>
    </source>
</evidence>
<dbReference type="EMBL" id="GG686832">
    <property type="protein sequence ID" value="EEQ98089.1"/>
    <property type="molecule type" value="Genomic_DNA"/>
</dbReference>
<keyword evidence="8" id="KW-1185">Reference proteome</keyword>
<feature type="transmembrane region" description="Helical" evidence="5">
    <location>
        <begin position="312"/>
        <end position="332"/>
    </location>
</feature>